<gene>
    <name evidence="2" type="ORF">HUG12_03470</name>
</gene>
<protein>
    <recommendedName>
        <fullName evidence="4">HTH araC/xylS-type domain-containing protein</fullName>
    </recommendedName>
</protein>
<organism evidence="2 3">
    <name type="scientific">Halorarum salinum</name>
    <dbReference type="NCBI Taxonomy" id="2743089"/>
    <lineage>
        <taxon>Archaea</taxon>
        <taxon>Methanobacteriati</taxon>
        <taxon>Methanobacteriota</taxon>
        <taxon>Stenosarchaea group</taxon>
        <taxon>Halobacteria</taxon>
        <taxon>Halobacteriales</taxon>
        <taxon>Haloferacaceae</taxon>
        <taxon>Halorarum</taxon>
    </lineage>
</organism>
<keyword evidence="3" id="KW-1185">Reference proteome</keyword>
<proteinExistence type="predicted"/>
<dbReference type="Pfam" id="PF24001">
    <property type="entry name" value="DUF7317"/>
    <property type="match status" value="1"/>
</dbReference>
<accession>A0A7D5L8X2</accession>
<feature type="region of interest" description="Disordered" evidence="1">
    <location>
        <begin position="42"/>
        <end position="61"/>
    </location>
</feature>
<dbReference type="EMBL" id="CP058579">
    <property type="protein sequence ID" value="QLG60854.1"/>
    <property type="molecule type" value="Genomic_DNA"/>
</dbReference>
<dbReference type="GeneID" id="56036487"/>
<dbReference type="RefSeq" id="WP_179267440.1">
    <property type="nucleotide sequence ID" value="NZ_CP058579.1"/>
</dbReference>
<name>A0A7D5L8X2_9EURY</name>
<dbReference type="AlphaFoldDB" id="A0A7D5L8X2"/>
<evidence type="ECO:0000313" key="2">
    <source>
        <dbReference type="EMBL" id="QLG60854.1"/>
    </source>
</evidence>
<evidence type="ECO:0000313" key="3">
    <source>
        <dbReference type="Proteomes" id="UP000509626"/>
    </source>
</evidence>
<dbReference type="InterPro" id="IPR055741">
    <property type="entry name" value="DUF7317"/>
</dbReference>
<evidence type="ECO:0008006" key="4">
    <source>
        <dbReference type="Google" id="ProtNLM"/>
    </source>
</evidence>
<sequence>MTRHAVVTALTLYGAGTLTAAQAASRAGVTEERFATLRERFGVRPSEPDVPAAGHRPASAD</sequence>
<dbReference type="Proteomes" id="UP000509626">
    <property type="component" value="Chromosome"/>
</dbReference>
<reference evidence="2 3" key="1">
    <citation type="submission" date="2020-06" db="EMBL/GenBank/DDBJ databases">
        <title>NJ-3-1, isolated from saline soil.</title>
        <authorList>
            <person name="Cui H.L."/>
            <person name="Shi X."/>
        </authorList>
    </citation>
    <scope>NUCLEOTIDE SEQUENCE [LARGE SCALE GENOMIC DNA]</scope>
    <source>
        <strain evidence="2 3">NJ-3-1</strain>
    </source>
</reference>
<evidence type="ECO:0000256" key="1">
    <source>
        <dbReference type="SAM" id="MobiDB-lite"/>
    </source>
</evidence>
<dbReference type="KEGG" id="halu:HUG12_03470"/>